<dbReference type="NCBIfam" id="TIGR00148">
    <property type="entry name" value="UbiD family decarboxylase"/>
    <property type="match status" value="1"/>
</dbReference>
<dbReference type="GO" id="GO:0005737">
    <property type="term" value="C:cytoplasm"/>
    <property type="evidence" value="ECO:0007669"/>
    <property type="project" value="TreeGrafter"/>
</dbReference>
<dbReference type="InterPro" id="IPR049381">
    <property type="entry name" value="UbiD-like_C"/>
</dbReference>
<dbReference type="GeneID" id="93278776"/>
<dbReference type="AlphaFoldDB" id="A0A1I0GMA4"/>
<feature type="domain" description="3-octaprenyl-4-hydroxybenzoate carboxy-lyase-like N-terminal" evidence="2">
    <location>
        <begin position="14"/>
        <end position="86"/>
    </location>
</feature>
<dbReference type="EMBL" id="FOIM01000012">
    <property type="protein sequence ID" value="SET72097.1"/>
    <property type="molecule type" value="Genomic_DNA"/>
</dbReference>
<evidence type="ECO:0000259" key="1">
    <source>
        <dbReference type="Pfam" id="PF01977"/>
    </source>
</evidence>
<dbReference type="SUPFAM" id="SSF143968">
    <property type="entry name" value="UbiD C-terminal domain-like"/>
    <property type="match status" value="1"/>
</dbReference>
<feature type="domain" description="3-octaprenyl-4-hydroxybenzoate carboxy-lyase-like C-terminal" evidence="3">
    <location>
        <begin position="309"/>
        <end position="431"/>
    </location>
</feature>
<dbReference type="InterPro" id="IPR048304">
    <property type="entry name" value="UbiD_Rift_dom"/>
</dbReference>
<dbReference type="Pfam" id="PF20695">
    <property type="entry name" value="UbiD_N"/>
    <property type="match status" value="1"/>
</dbReference>
<evidence type="ECO:0000313" key="5">
    <source>
        <dbReference type="Proteomes" id="UP000198508"/>
    </source>
</evidence>
<dbReference type="STRING" id="460384.SAMN05216313_11282"/>
<evidence type="ECO:0000313" key="4">
    <source>
        <dbReference type="EMBL" id="SET72097.1"/>
    </source>
</evidence>
<proteinExistence type="predicted"/>
<dbReference type="PANTHER" id="PTHR30108">
    <property type="entry name" value="3-OCTAPRENYL-4-HYDROXYBENZOATE CARBOXY-LYASE-RELATED"/>
    <property type="match status" value="1"/>
</dbReference>
<dbReference type="Gene3D" id="3.40.1670.10">
    <property type="entry name" value="UbiD C-terminal domain-like"/>
    <property type="match status" value="1"/>
</dbReference>
<organism evidence="4 5">
    <name type="scientific">Enterocloster lavalensis</name>
    <dbReference type="NCBI Taxonomy" id="460384"/>
    <lineage>
        <taxon>Bacteria</taxon>
        <taxon>Bacillati</taxon>
        <taxon>Bacillota</taxon>
        <taxon>Clostridia</taxon>
        <taxon>Lachnospirales</taxon>
        <taxon>Lachnospiraceae</taxon>
        <taxon>Enterocloster</taxon>
    </lineage>
</organism>
<dbReference type="Pfam" id="PF01977">
    <property type="entry name" value="UbiD"/>
    <property type="match status" value="1"/>
</dbReference>
<dbReference type="PANTHER" id="PTHR30108:SF17">
    <property type="entry name" value="FERULIC ACID DECARBOXYLASE 1"/>
    <property type="match status" value="1"/>
</dbReference>
<evidence type="ECO:0000259" key="3">
    <source>
        <dbReference type="Pfam" id="PF20696"/>
    </source>
</evidence>
<accession>A0A1I0GMA4</accession>
<gene>
    <name evidence="4" type="ORF">SAMN05216313_11282</name>
</gene>
<reference evidence="5" key="1">
    <citation type="submission" date="2016-10" db="EMBL/GenBank/DDBJ databases">
        <authorList>
            <person name="Varghese N."/>
            <person name="Submissions S."/>
        </authorList>
    </citation>
    <scope>NUCLEOTIDE SEQUENCE [LARGE SCALE GENOMIC DNA]</scope>
    <source>
        <strain evidence="5">NLAE-zl-G277</strain>
    </source>
</reference>
<name>A0A1I0GMA4_9FIRM</name>
<dbReference type="GO" id="GO:0016831">
    <property type="term" value="F:carboxy-lyase activity"/>
    <property type="evidence" value="ECO:0007669"/>
    <property type="project" value="InterPro"/>
</dbReference>
<feature type="domain" description="3-octaprenyl-4-hydroxybenzoate carboxy-lyase-like Rift-related" evidence="1">
    <location>
        <begin position="104"/>
        <end position="299"/>
    </location>
</feature>
<evidence type="ECO:0000259" key="2">
    <source>
        <dbReference type="Pfam" id="PF20695"/>
    </source>
</evidence>
<sequence length="466" mass="53107">MELKANWKDMREFLAYLEERGKLDHVKEEMDPEWEVNYATRATLQKLGPALYFENIKGMDYPMVAGMLAEDSRFLAALGLESWDTYNNEWARRTETLVPPVMVETGPCKEETIDGDDIDLAKICNVKWHIKDKSAFPGTLLISVTKDPEDGVHNLGIYRMGIQEKNKMCWGAPASTHGGMHLEKWERLEKPMPMALVTGVEPLIEIAGGVGTSPGVDEYTIAGALRGEPVELVKCDTIDINVPATAEWVLEGHIYPHDRQHEVTEWFGEYTGFYGEASTLPVFVVEHITHRHNPIFHGTREQWYPSESHYVVGRTHQAESFKLLKAVVPGVLDMRCNPAYEAIVKIDKMYKGHPQKVMNALWGISRGPYKHIIVVDKDIDIWDYEMVHWAMSTRVKADRDVTIIPRIPGQWLDPSCPFSERQYSAGMGIDATMPTEEYIRCGNKIPQLVDDPEIMERGKKRFGDRF</sequence>
<protein>
    <submittedName>
        <fullName evidence="4">4-hydroxy-3-polyprenylbenzoate decarboxylase</fullName>
    </submittedName>
</protein>
<dbReference type="Pfam" id="PF20696">
    <property type="entry name" value="UbiD_C"/>
    <property type="match status" value="1"/>
</dbReference>
<keyword evidence="5" id="KW-1185">Reference proteome</keyword>
<dbReference type="SUPFAM" id="SSF50475">
    <property type="entry name" value="FMN-binding split barrel"/>
    <property type="match status" value="1"/>
</dbReference>
<dbReference type="Proteomes" id="UP000198508">
    <property type="component" value="Unassembled WGS sequence"/>
</dbReference>
<dbReference type="InterPro" id="IPR049383">
    <property type="entry name" value="UbiD-like_N"/>
</dbReference>
<dbReference type="InterPro" id="IPR002830">
    <property type="entry name" value="UbiD"/>
</dbReference>
<dbReference type="RefSeq" id="WP_092364306.1">
    <property type="nucleotide sequence ID" value="NZ_CABJCG010000027.1"/>
</dbReference>